<dbReference type="Pfam" id="PF07715">
    <property type="entry name" value="Plug"/>
    <property type="match status" value="1"/>
</dbReference>
<evidence type="ECO:0000313" key="2">
    <source>
        <dbReference type="EMBL" id="SPE78145.1"/>
    </source>
</evidence>
<dbReference type="Gene3D" id="2.170.130.10">
    <property type="entry name" value="TonB-dependent receptor, plug domain"/>
    <property type="match status" value="1"/>
</dbReference>
<dbReference type="EMBL" id="OLKH01000119">
    <property type="protein sequence ID" value="SPE78145.1"/>
    <property type="molecule type" value="Genomic_DNA"/>
</dbReference>
<keyword evidence="2" id="KW-0675">Receptor</keyword>
<feature type="domain" description="TonB-dependent receptor plug" evidence="1">
    <location>
        <begin position="134"/>
        <end position="213"/>
    </location>
</feature>
<sequence length="717" mass="82114">MRNLVIYFMIFFTIFSFSQTKIEGKVIDKKQQAISGANVFIEGSYDGTTTLDNGTFYFETNEKGLQNLIINQLGFEELKIQIIIEKVQIKTYTLKTSINALDSVVITAGTIKAGDNSKSSVLKPLDILTTAGALGNVVAAFQTMPGAQINGESGRLLVRGGESEETQTYIDGIKVAQPYGVTPNNLPTRSRFSPLLFNGMTFSTGGYSAEFGDALSSVLLMNTINEAEIEKTDIGIMSIGASVGKTKKWKNTSFSFNTSYVNLNPYQRLVTQRIDWNKPYQTFGGESIFRKKEDNGIFKLYAALDYSSFDLNQIEIGTLISKRIGNQNNNLYLNSSYKKKNNNGWTFTIGGSMGRNNVEMLLNQDDVITKELATHLKFKVDKKISNIFSFSFGGDHFYTYFNEKYRVKNGIQYESGYKSQIQALFAESDLYLSDKFALKLGARFMHNDLLNKTVLEPRASFAYKISNEGQFSFAYGDFHQTPKQDYLKYDTSLDFEKTQHYILNYWHIANKRTFRAELYFKKYQDLIKYNTIQPLYNSVFTNDGYGNAKGIDIFWRDTNTFKKLEYWISYSYINSKRDFKNYLYAVTPSFVASHTVSLIGKYWVEKWKSQLSITNSFTTGRPYNNPNEPYFMNAKTKAYNNLSFSWAYLLTTQKIFYFSISNVLGRDNVFGYEYASKPDLNGIFQREAIRQPADRFFFVGFFWTLSKNKKSNQLENL</sequence>
<dbReference type="RefSeq" id="WP_105196689.1">
    <property type="nucleotide sequence ID" value="NZ_OLKH01000119.1"/>
</dbReference>
<organism evidence="2 3">
    <name type="scientific">Flavobacterium columnare</name>
    <dbReference type="NCBI Taxonomy" id="996"/>
    <lineage>
        <taxon>Bacteria</taxon>
        <taxon>Pseudomonadati</taxon>
        <taxon>Bacteroidota</taxon>
        <taxon>Flavobacteriia</taxon>
        <taxon>Flavobacteriales</taxon>
        <taxon>Flavobacteriaceae</taxon>
        <taxon>Flavobacterium</taxon>
    </lineage>
</organism>
<dbReference type="SUPFAM" id="SSF49464">
    <property type="entry name" value="Carboxypeptidase regulatory domain-like"/>
    <property type="match status" value="1"/>
</dbReference>
<dbReference type="InterPro" id="IPR008969">
    <property type="entry name" value="CarboxyPept-like_regulatory"/>
</dbReference>
<dbReference type="Gene3D" id="2.60.40.1120">
    <property type="entry name" value="Carboxypeptidase-like, regulatory domain"/>
    <property type="match status" value="1"/>
</dbReference>
<gene>
    <name evidence="2" type="ORF">FLACOL_02160</name>
</gene>
<dbReference type="AlphaFoldDB" id="A0A2N9PCS9"/>
<dbReference type="InterPro" id="IPR012910">
    <property type="entry name" value="Plug_dom"/>
</dbReference>
<dbReference type="Proteomes" id="UP000238180">
    <property type="component" value="Unassembled WGS sequence"/>
</dbReference>
<accession>A0A2N9PCS9</accession>
<protein>
    <submittedName>
        <fullName evidence="2">TonB-dependent Receptor Plug Domain protein</fullName>
    </submittedName>
</protein>
<dbReference type="Pfam" id="PF13715">
    <property type="entry name" value="CarbopepD_reg_2"/>
    <property type="match status" value="1"/>
</dbReference>
<evidence type="ECO:0000313" key="3">
    <source>
        <dbReference type="Proteomes" id="UP000238180"/>
    </source>
</evidence>
<dbReference type="SUPFAM" id="SSF56935">
    <property type="entry name" value="Porins"/>
    <property type="match status" value="1"/>
</dbReference>
<dbReference type="InterPro" id="IPR037066">
    <property type="entry name" value="Plug_dom_sf"/>
</dbReference>
<name>A0A2N9PCS9_9FLAO</name>
<evidence type="ECO:0000259" key="1">
    <source>
        <dbReference type="Pfam" id="PF07715"/>
    </source>
</evidence>
<reference evidence="2 3" key="1">
    <citation type="submission" date="2018-02" db="EMBL/GenBank/DDBJ databases">
        <authorList>
            <person name="Cohen D.B."/>
            <person name="Kent A.D."/>
        </authorList>
    </citation>
    <scope>NUCLEOTIDE SEQUENCE [LARGE SCALE GENOMIC DNA]</scope>
    <source>
        <strain evidence="2">CIP109753</strain>
    </source>
</reference>
<proteinExistence type="predicted"/>